<evidence type="ECO:0000256" key="1">
    <source>
        <dbReference type="SAM" id="MobiDB-lite"/>
    </source>
</evidence>
<evidence type="ECO:0000313" key="3">
    <source>
        <dbReference type="Proteomes" id="UP000054630"/>
    </source>
</evidence>
<gene>
    <name evidence="2" type="ORF">T07_5775</name>
</gene>
<dbReference type="EMBL" id="JYDL01000064">
    <property type="protein sequence ID" value="KRX19047.1"/>
    <property type="molecule type" value="Genomic_DNA"/>
</dbReference>
<keyword evidence="3" id="KW-1185">Reference proteome</keyword>
<sequence>MSAVGTKLSQLKPRPAAYKSWSSESIRTNKFISYNQKSTTTPEPGRLAQQDRLFRM</sequence>
<evidence type="ECO:0000313" key="2">
    <source>
        <dbReference type="EMBL" id="KRX19047.1"/>
    </source>
</evidence>
<organism evidence="2 3">
    <name type="scientific">Trichinella nelsoni</name>
    <dbReference type="NCBI Taxonomy" id="6336"/>
    <lineage>
        <taxon>Eukaryota</taxon>
        <taxon>Metazoa</taxon>
        <taxon>Ecdysozoa</taxon>
        <taxon>Nematoda</taxon>
        <taxon>Enoplea</taxon>
        <taxon>Dorylaimia</taxon>
        <taxon>Trichinellida</taxon>
        <taxon>Trichinellidae</taxon>
        <taxon>Trichinella</taxon>
    </lineage>
</organism>
<dbReference type="Proteomes" id="UP000054630">
    <property type="component" value="Unassembled WGS sequence"/>
</dbReference>
<dbReference type="OrthoDB" id="10283171at2759"/>
<proteinExistence type="predicted"/>
<name>A0A0V0RXB6_9BILA</name>
<dbReference type="AlphaFoldDB" id="A0A0V0RXB6"/>
<feature type="region of interest" description="Disordered" evidence="1">
    <location>
        <begin position="36"/>
        <end position="56"/>
    </location>
</feature>
<reference evidence="2 3" key="1">
    <citation type="submission" date="2015-01" db="EMBL/GenBank/DDBJ databases">
        <title>Evolution of Trichinella species and genotypes.</title>
        <authorList>
            <person name="Korhonen P.K."/>
            <person name="Edoardo P."/>
            <person name="Giuseppe L.R."/>
            <person name="Gasser R.B."/>
        </authorList>
    </citation>
    <scope>NUCLEOTIDE SEQUENCE [LARGE SCALE GENOMIC DNA]</scope>
    <source>
        <strain evidence="2">ISS37</strain>
    </source>
</reference>
<protein>
    <submittedName>
        <fullName evidence="2">Uncharacterized protein</fullName>
    </submittedName>
</protein>
<accession>A0A0V0RXB6</accession>
<comment type="caution">
    <text evidence="2">The sequence shown here is derived from an EMBL/GenBank/DDBJ whole genome shotgun (WGS) entry which is preliminary data.</text>
</comment>